<evidence type="ECO:0000256" key="4">
    <source>
        <dbReference type="ARBA" id="ARBA00022764"/>
    </source>
</evidence>
<evidence type="ECO:0000259" key="8">
    <source>
        <dbReference type="Pfam" id="PF01568"/>
    </source>
</evidence>
<dbReference type="InterPro" id="IPR006658">
    <property type="entry name" value="BisC"/>
</dbReference>
<dbReference type="Pfam" id="PF18364">
    <property type="entry name" value="Molybdopterin_N"/>
    <property type="match status" value="1"/>
</dbReference>
<comment type="caution">
    <text evidence="10">The sequence shown here is derived from an EMBL/GenBank/DDBJ whole genome shotgun (WGS) entry which is preliminary data.</text>
</comment>
<keyword evidence="3 6" id="KW-0479">Metal-binding</keyword>
<dbReference type="Gene3D" id="3.40.50.740">
    <property type="match status" value="1"/>
</dbReference>
<dbReference type="Gene3D" id="3.90.55.10">
    <property type="entry name" value="Dimethylsulfoxide Reductase, domain 3"/>
    <property type="match status" value="1"/>
</dbReference>
<evidence type="ECO:0000259" key="9">
    <source>
        <dbReference type="Pfam" id="PF18364"/>
    </source>
</evidence>
<feature type="binding site" evidence="6">
    <location>
        <position position="327"/>
    </location>
    <ligand>
        <name>Mo-bis(molybdopterin guanine dinucleotide)</name>
        <dbReference type="ChEBI" id="CHEBI:60539"/>
    </ligand>
</feature>
<dbReference type="PANTHER" id="PTHR43742:SF10">
    <property type="entry name" value="TRIMETHYLAMINE-N-OXIDE REDUCTASE 2"/>
    <property type="match status" value="1"/>
</dbReference>
<evidence type="ECO:0000256" key="1">
    <source>
        <dbReference type="ARBA" id="ARBA00010312"/>
    </source>
</evidence>
<keyword evidence="4" id="KW-0574">Periplasm</keyword>
<dbReference type="Proteomes" id="UP000782312">
    <property type="component" value="Unassembled WGS sequence"/>
</dbReference>
<dbReference type="Pfam" id="PF01568">
    <property type="entry name" value="Molydop_binding"/>
    <property type="match status" value="1"/>
</dbReference>
<comment type="cofactor">
    <cofactor evidence="6">
        <name>Mo-bis(molybdopterin guanine dinucleotide)</name>
        <dbReference type="ChEBI" id="CHEBI:60539"/>
    </cofactor>
    <text evidence="6">Binds 1 molybdenum-bis(molybdopterin guanine dinucleotide) (Mo-bis-MGD) cofactor per subunit.</text>
</comment>
<sequence>MTHDEKLLPHSSHWGAFRARVLGGRLIGVEPFEKDKNPSPLLGSIPGALYHETRIPQPMVRAGWLERGPESRERRGEEAFVPVSWEVALDLVADELKRVKEAHGNASIFGGSYGWGSAGRFHQAKVQLHRFLNTIGGFTAQVHTYSIAAGYAILPYAFGDHAACQGPLTSWDSIARHARLVVMFGGLPLKNVQVCHGGPVEHATLHWLGRAREAGVEFVNVSPLREDAPDLLGAEWIAPRPNTDTALMLGLAHTLRAEGLHDRGFLARCCAGYEKFERYLLGLDDGRPKDAGWAARICEVEAEAIRRLARRMAAGRTLVMVTWSLQRADHGEQPFWAAVALAAMLGQIGLPGGGLGFGYGSMGGMGNPKLEVGGPSMSPGRNPTGSFIPVARIADMLLHPGGRYTFDCGERTYPDIQLVYWCGGNPFHHHQDLNRLVQAWKRPGTVVVHEPWWTPAARHADIVLPATTTLERNDIGACANDRFLIAMHQAVEPVGGARDDFGILSDLAARLGTREAFTEGRTEMEWVRHLYEETGKKASAKGVSLPDFDAFWREGWAEIPEPEEPNILYGRFREDPEANPLKTPSGRIELFSEAIARAGLPDCPPHPAWIEPAEWLGGEAARRYPLHLVSNQPKTRLHSQMDDSGISREAKVNGREPAWLHPAEAGARGLREGDIIRVFNGRGATLAGLRLSEGVRRGVLLLPTGAWYDPAEPGRPGALDKHGNPNVLTLDKGSSGLGQGPISHTALVEVERYEGDLPPVTAFRPPAVVEG</sequence>
<dbReference type="InterPro" id="IPR050612">
    <property type="entry name" value="Prok_Mopterin_Oxidored"/>
</dbReference>
<evidence type="ECO:0000256" key="6">
    <source>
        <dbReference type="PIRSR" id="PIRSR606658-1"/>
    </source>
</evidence>
<feature type="domain" description="Molybdopterin oxidoreductase N-terminal" evidence="9">
    <location>
        <begin position="10"/>
        <end position="50"/>
    </location>
</feature>
<evidence type="ECO:0000313" key="11">
    <source>
        <dbReference type="Proteomes" id="UP000782312"/>
    </source>
</evidence>
<feature type="binding site" evidence="6">
    <location>
        <position position="472"/>
    </location>
    <ligand>
        <name>Mo-bis(molybdopterin guanine dinucleotide)</name>
        <dbReference type="ChEBI" id="CHEBI:60539"/>
    </ligand>
</feature>
<dbReference type="NCBIfam" id="TIGR00509">
    <property type="entry name" value="bisC_fam"/>
    <property type="match status" value="1"/>
</dbReference>
<feature type="domain" description="Molybdopterin oxidoreductase" evidence="7">
    <location>
        <begin position="54"/>
        <end position="509"/>
    </location>
</feature>
<dbReference type="PANTHER" id="PTHR43742">
    <property type="entry name" value="TRIMETHYLAMINE-N-OXIDE REDUCTASE"/>
    <property type="match status" value="1"/>
</dbReference>
<feature type="binding site" evidence="6">
    <location>
        <position position="115"/>
    </location>
    <ligand>
        <name>Mo-bis(molybdopterin guanine dinucleotide)</name>
        <dbReference type="ChEBI" id="CHEBI:60539"/>
    </ligand>
</feature>
<keyword evidence="5" id="KW-0560">Oxidoreductase</keyword>
<dbReference type="GO" id="GO:0009061">
    <property type="term" value="P:anaerobic respiration"/>
    <property type="evidence" value="ECO:0007669"/>
    <property type="project" value="TreeGrafter"/>
</dbReference>
<dbReference type="GO" id="GO:0016491">
    <property type="term" value="F:oxidoreductase activity"/>
    <property type="evidence" value="ECO:0007669"/>
    <property type="project" value="UniProtKB-KW"/>
</dbReference>
<dbReference type="CDD" id="cd02769">
    <property type="entry name" value="MopB_DMSOR-BSOR-TMAOR"/>
    <property type="match status" value="1"/>
</dbReference>
<dbReference type="Gene3D" id="3.40.228.10">
    <property type="entry name" value="Dimethylsulfoxide Reductase, domain 2"/>
    <property type="match status" value="1"/>
</dbReference>
<name>A0A932HXJ3_UNCTE</name>
<dbReference type="PROSITE" id="PS00490">
    <property type="entry name" value="MOLYBDOPTERIN_PROK_2"/>
    <property type="match status" value="1"/>
</dbReference>
<feature type="binding site" evidence="6">
    <location>
        <position position="425"/>
    </location>
    <ligand>
        <name>Mo-bis(molybdopterin guanine dinucleotide)</name>
        <dbReference type="ChEBI" id="CHEBI:60539"/>
    </ligand>
</feature>
<comment type="similarity">
    <text evidence="1">Belongs to the prokaryotic molybdopterin-containing oxidoreductase family.</text>
</comment>
<dbReference type="SUPFAM" id="SSF50692">
    <property type="entry name" value="ADC-like"/>
    <property type="match status" value="1"/>
</dbReference>
<accession>A0A932HXJ3</accession>
<protein>
    <submittedName>
        <fullName evidence="10">Molybdopterin guanine dinucleotide-containing S/N-oxide reductase</fullName>
    </submittedName>
</protein>
<feature type="domain" description="Molybdopterin dinucleotide-binding" evidence="8">
    <location>
        <begin position="626"/>
        <end position="745"/>
    </location>
</feature>
<keyword evidence="2 6" id="KW-0500">Molybdenum</keyword>
<dbReference type="GO" id="GO:0030288">
    <property type="term" value="C:outer membrane-bounded periplasmic space"/>
    <property type="evidence" value="ECO:0007669"/>
    <property type="project" value="TreeGrafter"/>
</dbReference>
<organism evidence="10 11">
    <name type="scientific">Tectimicrobiota bacterium</name>
    <dbReference type="NCBI Taxonomy" id="2528274"/>
    <lineage>
        <taxon>Bacteria</taxon>
        <taxon>Pseudomonadati</taxon>
        <taxon>Nitrospinota/Tectimicrobiota group</taxon>
        <taxon>Candidatus Tectimicrobiota</taxon>
    </lineage>
</organism>
<evidence type="ECO:0000256" key="2">
    <source>
        <dbReference type="ARBA" id="ARBA00022505"/>
    </source>
</evidence>
<proteinExistence type="inferred from homology"/>
<dbReference type="InterPro" id="IPR041460">
    <property type="entry name" value="Molybdopterin_N"/>
</dbReference>
<dbReference type="InterPro" id="IPR041954">
    <property type="entry name" value="CT_DMSOR/BSOR/TMAOR"/>
</dbReference>
<dbReference type="EMBL" id="JACPUR010000015">
    <property type="protein sequence ID" value="MBI3127102.1"/>
    <property type="molecule type" value="Genomic_DNA"/>
</dbReference>
<evidence type="ECO:0000256" key="3">
    <source>
        <dbReference type="ARBA" id="ARBA00022723"/>
    </source>
</evidence>
<dbReference type="Pfam" id="PF00384">
    <property type="entry name" value="Molybdopterin"/>
    <property type="match status" value="1"/>
</dbReference>
<evidence type="ECO:0000259" key="7">
    <source>
        <dbReference type="Pfam" id="PF00384"/>
    </source>
</evidence>
<evidence type="ECO:0000313" key="10">
    <source>
        <dbReference type="EMBL" id="MBI3127102.1"/>
    </source>
</evidence>
<evidence type="ECO:0000256" key="5">
    <source>
        <dbReference type="ARBA" id="ARBA00023002"/>
    </source>
</evidence>
<dbReference type="CDD" id="cd02793">
    <property type="entry name" value="MopB_CT_DMSOR-BSOR-TMAOR"/>
    <property type="match status" value="1"/>
</dbReference>
<gene>
    <name evidence="10" type="ORF">HYZ11_05825</name>
</gene>
<dbReference type="GO" id="GO:0009055">
    <property type="term" value="F:electron transfer activity"/>
    <property type="evidence" value="ECO:0007669"/>
    <property type="project" value="TreeGrafter"/>
</dbReference>
<dbReference type="AlphaFoldDB" id="A0A932HXJ3"/>
<dbReference type="InterPro" id="IPR006655">
    <property type="entry name" value="Mopterin_OxRdtase_prok_CS"/>
</dbReference>
<feature type="binding site" evidence="6">
    <location>
        <position position="429"/>
    </location>
    <ligand>
        <name>Mo-bis(molybdopterin guanine dinucleotide)</name>
        <dbReference type="ChEBI" id="CHEBI:60539"/>
    </ligand>
</feature>
<dbReference type="GO" id="GO:0043546">
    <property type="term" value="F:molybdopterin cofactor binding"/>
    <property type="evidence" value="ECO:0007669"/>
    <property type="project" value="InterPro"/>
</dbReference>
<feature type="binding site" evidence="6">
    <location>
        <position position="726"/>
    </location>
    <ligand>
        <name>Mo-bis(molybdopterin guanine dinucleotide)</name>
        <dbReference type="ChEBI" id="CHEBI:60539"/>
    </ligand>
</feature>
<reference evidence="10" key="1">
    <citation type="submission" date="2020-07" db="EMBL/GenBank/DDBJ databases">
        <title>Huge and variable diversity of episymbiotic CPR bacteria and DPANN archaea in groundwater ecosystems.</title>
        <authorList>
            <person name="He C.Y."/>
            <person name="Keren R."/>
            <person name="Whittaker M."/>
            <person name="Farag I.F."/>
            <person name="Doudna J."/>
            <person name="Cate J.H.D."/>
            <person name="Banfield J.F."/>
        </authorList>
    </citation>
    <scope>NUCLEOTIDE SEQUENCE</scope>
    <source>
        <strain evidence="10">NC_groundwater_763_Ag_S-0.2um_68_21</strain>
    </source>
</reference>
<dbReference type="InterPro" id="IPR006656">
    <property type="entry name" value="Mopterin_OxRdtase"/>
</dbReference>
<dbReference type="GO" id="GO:0030151">
    <property type="term" value="F:molybdenum ion binding"/>
    <property type="evidence" value="ECO:0007669"/>
    <property type="project" value="TreeGrafter"/>
</dbReference>
<dbReference type="Gene3D" id="2.40.40.20">
    <property type="match status" value="1"/>
</dbReference>
<dbReference type="InterPro" id="IPR006657">
    <property type="entry name" value="MoPterin_dinucl-bd_dom"/>
</dbReference>
<dbReference type="SUPFAM" id="SSF53706">
    <property type="entry name" value="Formate dehydrogenase/DMSO reductase, domains 1-3"/>
    <property type="match status" value="1"/>
</dbReference>
<dbReference type="InterPro" id="IPR009010">
    <property type="entry name" value="Asp_de-COase-like_dom_sf"/>
</dbReference>
<feature type="binding site" evidence="6">
    <location>
        <position position="500"/>
    </location>
    <ligand>
        <name>Mo-bis(molybdopterin guanine dinucleotide)</name>
        <dbReference type="ChEBI" id="CHEBI:60539"/>
    </ligand>
</feature>